<name>A0A0U9HH82_9FIRM</name>
<evidence type="ECO:0000256" key="4">
    <source>
        <dbReference type="ARBA" id="ARBA00022475"/>
    </source>
</evidence>
<dbReference type="PRINTS" id="PR00953">
    <property type="entry name" value="TYPE3IMRPROT"/>
</dbReference>
<comment type="subcellular location">
    <subcellularLocation>
        <location evidence="10">Cell membrane</location>
        <topology evidence="10">Multi-pass membrane protein</topology>
    </subcellularLocation>
    <subcellularLocation>
        <location evidence="10">Bacterial flagellum basal body</location>
    </subcellularLocation>
</comment>
<evidence type="ECO:0000256" key="8">
    <source>
        <dbReference type="ARBA" id="ARBA00023143"/>
    </source>
</evidence>
<dbReference type="GO" id="GO:0006605">
    <property type="term" value="P:protein targeting"/>
    <property type="evidence" value="ECO:0007669"/>
    <property type="project" value="UniProtKB-UniRule"/>
</dbReference>
<evidence type="ECO:0000256" key="7">
    <source>
        <dbReference type="ARBA" id="ARBA00023136"/>
    </source>
</evidence>
<dbReference type="PANTHER" id="PTHR30065:SF1">
    <property type="entry name" value="SURFACE PRESENTATION OF ANTIGENS PROTEIN SPAR"/>
    <property type="match status" value="1"/>
</dbReference>
<reference evidence="11" key="1">
    <citation type="journal article" date="2016" name="Genome Announc.">
        <title>Draft Genome Sequence of the Syntrophic Lactate-Degrading Bacterium Tepidanaerobacter syntrophicus JLT.</title>
        <authorList>
            <person name="Matsuura N."/>
            <person name="Ohashi A."/>
            <person name="Tourlousse D.M."/>
            <person name="Sekiguchi Y."/>
        </authorList>
    </citation>
    <scope>NUCLEOTIDE SEQUENCE [LARGE SCALE GENOMIC DNA]</scope>
    <source>
        <strain evidence="11">JL</strain>
    </source>
</reference>
<comment type="function">
    <text evidence="1 10">Role in flagellar biosynthesis.</text>
</comment>
<dbReference type="NCBIfam" id="TIGR01400">
    <property type="entry name" value="fliR"/>
    <property type="match status" value="1"/>
</dbReference>
<keyword evidence="4 10" id="KW-1003">Cell membrane</keyword>
<evidence type="ECO:0000256" key="9">
    <source>
        <dbReference type="NCBIfam" id="TIGR01400"/>
    </source>
</evidence>
<evidence type="ECO:0000313" key="12">
    <source>
        <dbReference type="Proteomes" id="UP000062160"/>
    </source>
</evidence>
<dbReference type="EMBL" id="DF977003">
    <property type="protein sequence ID" value="GAQ26240.1"/>
    <property type="molecule type" value="Genomic_DNA"/>
</dbReference>
<feature type="transmembrane region" description="Helical" evidence="10">
    <location>
        <begin position="124"/>
        <end position="147"/>
    </location>
</feature>
<keyword evidence="5 10" id="KW-0812">Transmembrane</keyword>
<dbReference type="RefSeq" id="WP_059034134.1">
    <property type="nucleotide sequence ID" value="NZ_DF977003.1"/>
</dbReference>
<dbReference type="GO" id="GO:0005886">
    <property type="term" value="C:plasma membrane"/>
    <property type="evidence" value="ECO:0007669"/>
    <property type="project" value="UniProtKB-SubCell"/>
</dbReference>
<feature type="transmembrane region" description="Helical" evidence="10">
    <location>
        <begin position="36"/>
        <end position="54"/>
    </location>
</feature>
<accession>A0A0U9HH82</accession>
<organism evidence="11">
    <name type="scientific">Tepidanaerobacter syntrophicus</name>
    <dbReference type="NCBI Taxonomy" id="224999"/>
    <lineage>
        <taxon>Bacteria</taxon>
        <taxon>Bacillati</taxon>
        <taxon>Bacillota</taxon>
        <taxon>Clostridia</taxon>
        <taxon>Thermosediminibacterales</taxon>
        <taxon>Tepidanaerobacteraceae</taxon>
        <taxon>Tepidanaerobacter</taxon>
    </lineage>
</organism>
<feature type="transmembrane region" description="Helical" evidence="10">
    <location>
        <begin position="216"/>
        <end position="240"/>
    </location>
</feature>
<dbReference type="OrthoDB" id="9807748at2"/>
<keyword evidence="6 10" id="KW-1133">Transmembrane helix</keyword>
<dbReference type="GO" id="GO:0044780">
    <property type="term" value="P:bacterial-type flagellum assembly"/>
    <property type="evidence" value="ECO:0007669"/>
    <property type="project" value="UniProtKB-UniRule"/>
</dbReference>
<protein>
    <recommendedName>
        <fullName evidence="3 9">Flagellar biosynthetic protein FliR</fullName>
    </recommendedName>
</protein>
<keyword evidence="7 10" id="KW-0472">Membrane</keyword>
<dbReference type="InterPro" id="IPR006303">
    <property type="entry name" value="FliR"/>
</dbReference>
<evidence type="ECO:0000256" key="6">
    <source>
        <dbReference type="ARBA" id="ARBA00022989"/>
    </source>
</evidence>
<keyword evidence="8 10" id="KW-0975">Bacterial flagellum</keyword>
<feature type="transmembrane region" description="Helical" evidence="10">
    <location>
        <begin position="184"/>
        <end position="204"/>
    </location>
</feature>
<proteinExistence type="inferred from homology"/>
<dbReference type="PANTHER" id="PTHR30065">
    <property type="entry name" value="FLAGELLAR BIOSYNTHETIC PROTEIN FLIR"/>
    <property type="match status" value="1"/>
</dbReference>
<keyword evidence="12" id="KW-1185">Reference proteome</keyword>
<dbReference type="STRING" id="224999.GCA_001485475_02284"/>
<dbReference type="AlphaFoldDB" id="A0A0U9HH82"/>
<evidence type="ECO:0000313" key="11">
    <source>
        <dbReference type="EMBL" id="GAQ26240.1"/>
    </source>
</evidence>
<evidence type="ECO:0000256" key="3">
    <source>
        <dbReference type="ARBA" id="ARBA00021717"/>
    </source>
</evidence>
<keyword evidence="11" id="KW-0969">Cilium</keyword>
<evidence type="ECO:0000256" key="10">
    <source>
        <dbReference type="RuleBase" id="RU362071"/>
    </source>
</evidence>
<gene>
    <name evidence="11" type="ORF">TSYNT_9504</name>
</gene>
<keyword evidence="11" id="KW-0282">Flagellum</keyword>
<evidence type="ECO:0000256" key="5">
    <source>
        <dbReference type="ARBA" id="ARBA00022692"/>
    </source>
</evidence>
<evidence type="ECO:0000256" key="1">
    <source>
        <dbReference type="ARBA" id="ARBA00002578"/>
    </source>
</evidence>
<sequence>MSTENEIAIIKYLLILFRCSSFFMLTPVFGRREIPAQAKIGLAALISFIVYPFISAPNLAMNFWDIASCVLKEFATGISMGYAVFLVFSALYLAGGIIDFEMGFGMVNVLDPQSNTQIPLMGNYYYILALLMFLTFDGHHMLITAVIRSYELIPLGTATYSKGLLNIMITGFGDMFALGVKIALPIAAIVFLTDLSLGIIARTVPQMNVFILGLPLKIAIGMIGMIIIFPMFIVVLGSMYDEVYRKILMVVMEMQVRP</sequence>
<dbReference type="Pfam" id="PF01311">
    <property type="entry name" value="Bac_export_1"/>
    <property type="match status" value="1"/>
</dbReference>
<comment type="similarity">
    <text evidence="2 10">Belongs to the FliR/MopE/SpaR family.</text>
</comment>
<feature type="transmembrane region" description="Helical" evidence="10">
    <location>
        <begin position="74"/>
        <end position="98"/>
    </location>
</feature>
<keyword evidence="11" id="KW-0966">Cell projection</keyword>
<feature type="transmembrane region" description="Helical" evidence="10">
    <location>
        <begin position="12"/>
        <end position="30"/>
    </location>
</feature>
<dbReference type="Proteomes" id="UP000062160">
    <property type="component" value="Unassembled WGS sequence"/>
</dbReference>
<dbReference type="InterPro" id="IPR002010">
    <property type="entry name" value="T3SS_IM_R"/>
</dbReference>
<dbReference type="GO" id="GO:0009425">
    <property type="term" value="C:bacterial-type flagellum basal body"/>
    <property type="evidence" value="ECO:0007669"/>
    <property type="project" value="UniProtKB-SubCell"/>
</dbReference>
<evidence type="ECO:0000256" key="2">
    <source>
        <dbReference type="ARBA" id="ARBA00009772"/>
    </source>
</evidence>